<reference evidence="2 3" key="1">
    <citation type="submission" date="2023-12" db="EMBL/GenBank/DDBJ databases">
        <title>A high-quality genome assembly for Dillenia turbinata (Dilleniales).</title>
        <authorList>
            <person name="Chanderbali A."/>
        </authorList>
    </citation>
    <scope>NUCLEOTIDE SEQUENCE [LARGE SCALE GENOMIC DNA]</scope>
    <source>
        <strain evidence="2">LSX21</strain>
        <tissue evidence="2">Leaf</tissue>
    </source>
</reference>
<evidence type="ECO:0000256" key="1">
    <source>
        <dbReference type="SAM" id="MobiDB-lite"/>
    </source>
</evidence>
<dbReference type="EMBL" id="JBAMMX010000029">
    <property type="protein sequence ID" value="KAK6911101.1"/>
    <property type="molecule type" value="Genomic_DNA"/>
</dbReference>
<accession>A0AAN8YSB7</accession>
<feature type="region of interest" description="Disordered" evidence="1">
    <location>
        <begin position="119"/>
        <end position="142"/>
    </location>
</feature>
<feature type="region of interest" description="Disordered" evidence="1">
    <location>
        <begin position="1"/>
        <end position="49"/>
    </location>
</feature>
<dbReference type="AlphaFoldDB" id="A0AAN8YSB7"/>
<protein>
    <submittedName>
        <fullName evidence="2">Uncharacterized protein</fullName>
    </submittedName>
</protein>
<gene>
    <name evidence="2" type="ORF">RJ641_000031</name>
</gene>
<evidence type="ECO:0000313" key="2">
    <source>
        <dbReference type="EMBL" id="KAK6911101.1"/>
    </source>
</evidence>
<keyword evidence="3" id="KW-1185">Reference proteome</keyword>
<feature type="compositionally biased region" description="Polar residues" evidence="1">
    <location>
        <begin position="1"/>
        <end position="16"/>
    </location>
</feature>
<organism evidence="2 3">
    <name type="scientific">Dillenia turbinata</name>
    <dbReference type="NCBI Taxonomy" id="194707"/>
    <lineage>
        <taxon>Eukaryota</taxon>
        <taxon>Viridiplantae</taxon>
        <taxon>Streptophyta</taxon>
        <taxon>Embryophyta</taxon>
        <taxon>Tracheophyta</taxon>
        <taxon>Spermatophyta</taxon>
        <taxon>Magnoliopsida</taxon>
        <taxon>eudicotyledons</taxon>
        <taxon>Gunneridae</taxon>
        <taxon>Pentapetalae</taxon>
        <taxon>Dilleniales</taxon>
        <taxon>Dilleniaceae</taxon>
        <taxon>Dillenia</taxon>
    </lineage>
</organism>
<dbReference type="Proteomes" id="UP001370490">
    <property type="component" value="Unassembled WGS sequence"/>
</dbReference>
<feature type="compositionally biased region" description="Polar residues" evidence="1">
    <location>
        <begin position="119"/>
        <end position="128"/>
    </location>
</feature>
<comment type="caution">
    <text evidence="2">The sequence shown here is derived from an EMBL/GenBank/DDBJ whole genome shotgun (WGS) entry which is preliminary data.</text>
</comment>
<evidence type="ECO:0000313" key="3">
    <source>
        <dbReference type="Proteomes" id="UP001370490"/>
    </source>
</evidence>
<proteinExistence type="predicted"/>
<sequence>MASNSSKDVPSASTPGASGEQKFQKASAMEHHSGQRRGNPESGFPTDNFDFSAMTGLLNDPSIKVMAEQIAKDPMLNQMAEQLQKNISRVRAEDGIPHFDSQQYLSTMQQDPAMSSMLENLTNPSQSDLLEERMARSKQIHR</sequence>
<name>A0AAN8YSB7_9MAGN</name>